<evidence type="ECO:0000256" key="1">
    <source>
        <dbReference type="SAM" id="MobiDB-lite"/>
    </source>
</evidence>
<evidence type="ECO:0008006" key="4">
    <source>
        <dbReference type="Google" id="ProtNLM"/>
    </source>
</evidence>
<dbReference type="SUPFAM" id="SSF50331">
    <property type="entry name" value="MOP-like"/>
    <property type="match status" value="1"/>
</dbReference>
<evidence type="ECO:0000313" key="3">
    <source>
        <dbReference type="Proteomes" id="UP001597114"/>
    </source>
</evidence>
<name>A0ABW4EZU6_9PSEU</name>
<sequence length="113" mass="11620">MDSDAPTRSSAGPTSCGRCTRWSGGEGRAGGYLEALDPDRAVAFGLVTAVDADRIVVKMEMQCGPHRVVSLMGTEAVNELGVAPGVVAVGVTKSTNLLVETPANPLRSAKSGY</sequence>
<gene>
    <name evidence="2" type="ORF">ACFSJD_21555</name>
</gene>
<comment type="caution">
    <text evidence="2">The sequence shown here is derived from an EMBL/GenBank/DDBJ whole genome shotgun (WGS) entry which is preliminary data.</text>
</comment>
<reference evidence="3" key="1">
    <citation type="journal article" date="2019" name="Int. J. Syst. Evol. Microbiol.">
        <title>The Global Catalogue of Microorganisms (GCM) 10K type strain sequencing project: providing services to taxonomists for standard genome sequencing and annotation.</title>
        <authorList>
            <consortium name="The Broad Institute Genomics Platform"/>
            <consortium name="The Broad Institute Genome Sequencing Center for Infectious Disease"/>
            <person name="Wu L."/>
            <person name="Ma J."/>
        </authorList>
    </citation>
    <scope>NUCLEOTIDE SEQUENCE [LARGE SCALE GENOMIC DNA]</scope>
    <source>
        <strain evidence="3">CCM 7043</strain>
    </source>
</reference>
<feature type="region of interest" description="Disordered" evidence="1">
    <location>
        <begin position="1"/>
        <end position="24"/>
    </location>
</feature>
<keyword evidence="3" id="KW-1185">Reference proteome</keyword>
<feature type="compositionally biased region" description="Polar residues" evidence="1">
    <location>
        <begin position="1"/>
        <end position="13"/>
    </location>
</feature>
<dbReference type="Proteomes" id="UP001597114">
    <property type="component" value="Unassembled WGS sequence"/>
</dbReference>
<evidence type="ECO:0000313" key="2">
    <source>
        <dbReference type="EMBL" id="MFD1520097.1"/>
    </source>
</evidence>
<accession>A0ABW4EZU6</accession>
<organism evidence="2 3">
    <name type="scientific">Pseudonocardia yunnanensis</name>
    <dbReference type="NCBI Taxonomy" id="58107"/>
    <lineage>
        <taxon>Bacteria</taxon>
        <taxon>Bacillati</taxon>
        <taxon>Actinomycetota</taxon>
        <taxon>Actinomycetes</taxon>
        <taxon>Pseudonocardiales</taxon>
        <taxon>Pseudonocardiaceae</taxon>
        <taxon>Pseudonocardia</taxon>
    </lineage>
</organism>
<proteinExistence type="predicted"/>
<protein>
    <recommendedName>
        <fullName evidence="4">Mop domain-containing protein</fullName>
    </recommendedName>
</protein>
<dbReference type="EMBL" id="JBHUCO010000023">
    <property type="protein sequence ID" value="MFD1520097.1"/>
    <property type="molecule type" value="Genomic_DNA"/>
</dbReference>
<dbReference type="InterPro" id="IPR008995">
    <property type="entry name" value="Mo/tungstate-bd_C_term_dom"/>
</dbReference>
<dbReference type="RefSeq" id="WP_344722557.1">
    <property type="nucleotide sequence ID" value="NZ_BAAAUS010000013.1"/>
</dbReference>